<dbReference type="STRING" id="1179773.BN6_33460"/>
<dbReference type="InterPro" id="IPR014030">
    <property type="entry name" value="Ketoacyl_synth_N"/>
</dbReference>
<keyword evidence="6" id="KW-1185">Reference proteome</keyword>
<dbReference type="GO" id="GO:0004315">
    <property type="term" value="F:3-oxoacyl-[acyl-carrier-protein] synthase activity"/>
    <property type="evidence" value="ECO:0007669"/>
    <property type="project" value="UniProtKB-EC"/>
</dbReference>
<dbReference type="InterPro" id="IPR014031">
    <property type="entry name" value="Ketoacyl_synth_C"/>
</dbReference>
<accession>K0K288</accession>
<reference evidence="5 6" key="1">
    <citation type="journal article" date="2012" name="BMC Genomics">
        <title>Complete genome sequence of Saccharothrix espanaensis DSM 44229T and comparison to the other completely sequenced Pseudonocardiaceae.</title>
        <authorList>
            <person name="Strobel T."/>
            <person name="Al-Dilaimi A."/>
            <person name="Blom J."/>
            <person name="Gessner A."/>
            <person name="Kalinowski J."/>
            <person name="Luzhetska M."/>
            <person name="Puhler A."/>
            <person name="Szczepanowski R."/>
            <person name="Bechthold A."/>
            <person name="Ruckert C."/>
        </authorList>
    </citation>
    <scope>NUCLEOTIDE SEQUENCE [LARGE SCALE GENOMIC DNA]</scope>
    <source>
        <strain evidence="6">ATCC 51144 / DSM 44229 / JCM 9112 / NBRC 15066 / NRRL 15764</strain>
    </source>
</reference>
<protein>
    <submittedName>
        <fullName evidence="5">3-oxoacyl-[acyl-carrier-protein] synthase beta chain</fullName>
        <ecNumber evidence="5">2.3.1.179</ecNumber>
    </submittedName>
</protein>
<gene>
    <name evidence="5" type="ordered locus">BN6_33460</name>
</gene>
<dbReference type="EMBL" id="HE804045">
    <property type="protein sequence ID" value="CCH30648.1"/>
    <property type="molecule type" value="Genomic_DNA"/>
</dbReference>
<evidence type="ECO:0000259" key="4">
    <source>
        <dbReference type="PROSITE" id="PS52004"/>
    </source>
</evidence>
<dbReference type="NCBIfam" id="NF005589">
    <property type="entry name" value="PRK07314.1"/>
    <property type="match status" value="1"/>
</dbReference>
<name>K0K288_SACES</name>
<dbReference type="PATRIC" id="fig|1179773.3.peg.3349"/>
<dbReference type="Proteomes" id="UP000006281">
    <property type="component" value="Chromosome"/>
</dbReference>
<dbReference type="HOGENOM" id="CLU_000022_69_2_11"/>
<proteinExistence type="inferred from homology"/>
<dbReference type="OrthoDB" id="9808669at2"/>
<dbReference type="GO" id="GO:0006633">
    <property type="term" value="P:fatty acid biosynthetic process"/>
    <property type="evidence" value="ECO:0007669"/>
    <property type="project" value="TreeGrafter"/>
</dbReference>
<dbReference type="AlphaFoldDB" id="K0K288"/>
<dbReference type="PROSITE" id="PS52004">
    <property type="entry name" value="KS3_2"/>
    <property type="match status" value="1"/>
</dbReference>
<dbReference type="SUPFAM" id="SSF53901">
    <property type="entry name" value="Thiolase-like"/>
    <property type="match status" value="2"/>
</dbReference>
<evidence type="ECO:0000313" key="6">
    <source>
        <dbReference type="Proteomes" id="UP000006281"/>
    </source>
</evidence>
<dbReference type="KEGG" id="sesp:BN6_33460"/>
<dbReference type="InterPro" id="IPR020841">
    <property type="entry name" value="PKS_Beta-ketoAc_synthase_dom"/>
</dbReference>
<dbReference type="FunFam" id="3.40.47.10:FF:000018">
    <property type="entry name" value="3-oxoacyl-[acyl-carrier-protein] synthase 2"/>
    <property type="match status" value="1"/>
</dbReference>
<dbReference type="SMART" id="SM00825">
    <property type="entry name" value="PKS_KS"/>
    <property type="match status" value="1"/>
</dbReference>
<dbReference type="GO" id="GO:0005829">
    <property type="term" value="C:cytosol"/>
    <property type="evidence" value="ECO:0007669"/>
    <property type="project" value="TreeGrafter"/>
</dbReference>
<dbReference type="BioCyc" id="SESP1179773:BN6_RS16235-MONOMER"/>
<keyword evidence="2 3" id="KW-0808">Transferase</keyword>
<dbReference type="InterPro" id="IPR016039">
    <property type="entry name" value="Thiolase-like"/>
</dbReference>
<evidence type="ECO:0000256" key="1">
    <source>
        <dbReference type="ARBA" id="ARBA00008467"/>
    </source>
</evidence>
<sequence>MSGTVPGVVVTGVGATTPLGGDARTTWSALLAGDSGIGALDVQPPWKVDQLPVRIVAAAVVDPSAVLSPKQVRHTDRATQLALVAVAEGWADAGFTAPASSGESPLDPLEVGAVVSCGLAGITSMIRQYEALVDRGAAGVSPYCIPMMIPNSPSAEVGLLVGARAGVHSPVSACAAGAEAIAYGVQMIRSGRAKVVVAGGADATIHPLVLAGFARMGALSCRNDDPLRASRPFDTGRDGFVLGEGAGVLVLEDAEHARARNARVYCELAGYGLAADCHHIAQPDPSGAGVARAVTAALHDAGTPPAELTHVNAHATSTPLGDVAEAGAIRRVLGRHADSPCVSATKSSTGHLIGGAGGVESVLTALTVHHRVAPPTTNLVDLDPAVGLDVVGPTPRPLPTGPVTALNNAMGFGGHDVSLVLRSC</sequence>
<feature type="domain" description="Ketosynthase family 3 (KS3)" evidence="4">
    <location>
        <begin position="5"/>
        <end position="423"/>
    </location>
</feature>
<dbReference type="InterPro" id="IPR000794">
    <property type="entry name" value="Beta-ketoacyl_synthase"/>
</dbReference>
<evidence type="ECO:0000256" key="3">
    <source>
        <dbReference type="RuleBase" id="RU003694"/>
    </source>
</evidence>
<evidence type="ECO:0000313" key="5">
    <source>
        <dbReference type="EMBL" id="CCH30648.1"/>
    </source>
</evidence>
<evidence type="ECO:0000256" key="2">
    <source>
        <dbReference type="ARBA" id="ARBA00022679"/>
    </source>
</evidence>
<dbReference type="RefSeq" id="WP_015100760.1">
    <property type="nucleotide sequence ID" value="NC_019673.1"/>
</dbReference>
<dbReference type="PANTHER" id="PTHR11712:SF336">
    <property type="entry name" value="3-OXOACYL-[ACYL-CARRIER-PROTEIN] SYNTHASE, MITOCHONDRIAL"/>
    <property type="match status" value="1"/>
</dbReference>
<keyword evidence="5" id="KW-0012">Acyltransferase</keyword>
<comment type="similarity">
    <text evidence="1 3">Belongs to the thiolase-like superfamily. Beta-ketoacyl-ACP synthases family.</text>
</comment>
<dbReference type="Pfam" id="PF02801">
    <property type="entry name" value="Ketoacyl-synt_C"/>
    <property type="match status" value="1"/>
</dbReference>
<dbReference type="PANTHER" id="PTHR11712">
    <property type="entry name" value="POLYKETIDE SYNTHASE-RELATED"/>
    <property type="match status" value="1"/>
</dbReference>
<dbReference type="CDD" id="cd00834">
    <property type="entry name" value="KAS_I_II"/>
    <property type="match status" value="1"/>
</dbReference>
<dbReference type="Pfam" id="PF00109">
    <property type="entry name" value="ketoacyl-synt"/>
    <property type="match status" value="1"/>
</dbReference>
<organism evidence="5 6">
    <name type="scientific">Saccharothrix espanaensis (strain ATCC 51144 / DSM 44229 / JCM 9112 / NBRC 15066 / NRRL 15764)</name>
    <dbReference type="NCBI Taxonomy" id="1179773"/>
    <lineage>
        <taxon>Bacteria</taxon>
        <taxon>Bacillati</taxon>
        <taxon>Actinomycetota</taxon>
        <taxon>Actinomycetes</taxon>
        <taxon>Pseudonocardiales</taxon>
        <taxon>Pseudonocardiaceae</taxon>
        <taxon>Saccharothrix</taxon>
    </lineage>
</organism>
<dbReference type="Gene3D" id="3.40.47.10">
    <property type="match status" value="1"/>
</dbReference>
<dbReference type="eggNOG" id="COG0304">
    <property type="taxonomic scope" value="Bacteria"/>
</dbReference>
<dbReference type="EC" id="2.3.1.179" evidence="5"/>